<keyword evidence="1" id="KW-0067">ATP-binding</keyword>
<dbReference type="RefSeq" id="WP_238128170.1">
    <property type="nucleotide sequence ID" value="NZ_JAKNHJ010000013.1"/>
</dbReference>
<dbReference type="Gene3D" id="3.30.470.20">
    <property type="entry name" value="ATP-grasp fold, B domain"/>
    <property type="match status" value="1"/>
</dbReference>
<evidence type="ECO:0000313" key="3">
    <source>
        <dbReference type="EMBL" id="MCG4618221.1"/>
    </source>
</evidence>
<reference evidence="3" key="1">
    <citation type="submission" date="2022-01" db="EMBL/GenBank/DDBJ databases">
        <title>Collection of gut derived symbiotic bacterial strains cultured from healthy donors.</title>
        <authorList>
            <person name="Lin H."/>
            <person name="Kohout C."/>
            <person name="Waligurski E."/>
            <person name="Pamer E.G."/>
        </authorList>
    </citation>
    <scope>NUCLEOTIDE SEQUENCE</scope>
    <source>
        <strain evidence="3">DFI.7.46</strain>
    </source>
</reference>
<dbReference type="InterPro" id="IPR011761">
    <property type="entry name" value="ATP-grasp"/>
</dbReference>
<dbReference type="Proteomes" id="UP001200537">
    <property type="component" value="Unassembled WGS sequence"/>
</dbReference>
<proteinExistence type="predicted"/>
<organism evidence="3 4">
    <name type="scientific">Varibaculum cambriense</name>
    <dbReference type="NCBI Taxonomy" id="184870"/>
    <lineage>
        <taxon>Bacteria</taxon>
        <taxon>Bacillati</taxon>
        <taxon>Actinomycetota</taxon>
        <taxon>Actinomycetes</taxon>
        <taxon>Actinomycetales</taxon>
        <taxon>Actinomycetaceae</taxon>
        <taxon>Varibaculum</taxon>
    </lineage>
</organism>
<gene>
    <name evidence="3" type="ORF">L0M99_06910</name>
</gene>
<evidence type="ECO:0000259" key="2">
    <source>
        <dbReference type="PROSITE" id="PS50975"/>
    </source>
</evidence>
<comment type="caution">
    <text evidence="3">The sequence shown here is derived from an EMBL/GenBank/DDBJ whole genome shotgun (WGS) entry which is preliminary data.</text>
</comment>
<keyword evidence="1" id="KW-0547">Nucleotide-binding</keyword>
<dbReference type="GO" id="GO:0005524">
    <property type="term" value="F:ATP binding"/>
    <property type="evidence" value="ECO:0007669"/>
    <property type="project" value="UniProtKB-UniRule"/>
</dbReference>
<name>A0AAJ1BCJ8_9ACTO</name>
<dbReference type="GO" id="GO:0016874">
    <property type="term" value="F:ligase activity"/>
    <property type="evidence" value="ECO:0007669"/>
    <property type="project" value="UniProtKB-KW"/>
</dbReference>
<sequence>MAGKQDIGFQPVIPGTDIGAYALARSFHEKWKVKPTLLTLQVLGPIMASGIIDTRLVEPNALPNPDSEMPLIEGLIAIGPQLQKEYPGKKLLLIANMDSNVRDIMRREEELRKYYAFAFPSLKIIEDTSDKAKFPLLAAEHGLNVPQTLEIDFSGSLEDELAKLEQVNQPFPWIIKPATSAGYERLKWPGKAKVYTVSNKEEAQTLLANLYQHTHNNPHARRFVLQPRVEGNDSFNLSVTAYVDQNLRVTMLGSAQVLLEDHSPTALGNPVAMITEPYPRLYEQVSSFLKGVGWHGFANFDFKVDSRTGIAYCFEVNPRIGRNSYYNTSAGMNPMRFFVEDVVEGKAIAPQRLGKRVYYSILPKRLVLRYVDKQMGKKIKALYRLKKNHDPLFYPADFGFSLRGLKRFAYVMIARENHWRKYHRNYPVAKFRQGETRSLDTAALTQP</sequence>
<evidence type="ECO:0000313" key="4">
    <source>
        <dbReference type="Proteomes" id="UP001200537"/>
    </source>
</evidence>
<dbReference type="GO" id="GO:0046872">
    <property type="term" value="F:metal ion binding"/>
    <property type="evidence" value="ECO:0007669"/>
    <property type="project" value="InterPro"/>
</dbReference>
<evidence type="ECO:0000256" key="1">
    <source>
        <dbReference type="PROSITE-ProRule" id="PRU00409"/>
    </source>
</evidence>
<keyword evidence="3" id="KW-0436">Ligase</keyword>
<dbReference type="SUPFAM" id="SSF56059">
    <property type="entry name" value="Glutathione synthetase ATP-binding domain-like"/>
    <property type="match status" value="1"/>
</dbReference>
<dbReference type="EMBL" id="JAKNHJ010000013">
    <property type="protein sequence ID" value="MCG4618221.1"/>
    <property type="molecule type" value="Genomic_DNA"/>
</dbReference>
<accession>A0AAJ1BCJ8</accession>
<dbReference type="PROSITE" id="PS50975">
    <property type="entry name" value="ATP_GRASP"/>
    <property type="match status" value="1"/>
</dbReference>
<protein>
    <submittedName>
        <fullName evidence="3">Carboxylate--amine ligase</fullName>
    </submittedName>
</protein>
<dbReference type="AlphaFoldDB" id="A0AAJ1BCJ8"/>
<feature type="domain" description="ATP-grasp" evidence="2">
    <location>
        <begin position="135"/>
        <end position="343"/>
    </location>
</feature>